<reference evidence="8" key="1">
    <citation type="journal article" date="2020" name="Syst. Appl. Microbiol.">
        <title>Streptomyces alkaliterrae sp. nov., isolated from an alkaline soil, and emended descriptions of Streptomyces alkaliphilus, Streptomyces calidiresistens and Streptomyces durbertensis.</title>
        <authorList>
            <person name="Swiecimska M."/>
            <person name="Golinska P."/>
            <person name="Nouioui I."/>
            <person name="Wypij M."/>
            <person name="Rai M."/>
            <person name="Sangal V."/>
            <person name="Goodfellow M."/>
        </authorList>
    </citation>
    <scope>NUCLEOTIDE SEQUENCE [LARGE SCALE GENOMIC DNA]</scope>
    <source>
        <strain evidence="8">DSM 104538</strain>
    </source>
</reference>
<dbReference type="SUPFAM" id="SSF46785">
    <property type="entry name" value="Winged helix' DNA-binding domain"/>
    <property type="match status" value="1"/>
</dbReference>
<dbReference type="InterPro" id="IPR036388">
    <property type="entry name" value="WH-like_DNA-bd_sf"/>
</dbReference>
<dbReference type="PANTHER" id="PTHR46577">
    <property type="entry name" value="HTH-TYPE TRANSCRIPTIONAL REGULATORY PROTEIN GABR"/>
    <property type="match status" value="1"/>
</dbReference>
<dbReference type="SUPFAM" id="SSF53383">
    <property type="entry name" value="PLP-dependent transferases"/>
    <property type="match status" value="1"/>
</dbReference>
<dbReference type="Pfam" id="PF00392">
    <property type="entry name" value="GntR"/>
    <property type="match status" value="1"/>
</dbReference>
<dbReference type="Gene3D" id="1.10.10.10">
    <property type="entry name" value="Winged helix-like DNA-binding domain superfamily/Winged helix DNA-binding domain"/>
    <property type="match status" value="1"/>
</dbReference>
<evidence type="ECO:0000256" key="3">
    <source>
        <dbReference type="ARBA" id="ARBA00023015"/>
    </source>
</evidence>
<proteinExistence type="inferred from homology"/>
<keyword evidence="7" id="KW-0808">Transferase</keyword>
<dbReference type="InterPro" id="IPR015421">
    <property type="entry name" value="PyrdxlP-dep_Trfase_major"/>
</dbReference>
<dbReference type="CDD" id="cd00609">
    <property type="entry name" value="AAT_like"/>
    <property type="match status" value="1"/>
</dbReference>
<comment type="similarity">
    <text evidence="1">In the C-terminal section; belongs to the class-I pyridoxal-phosphate-dependent aminotransferase family.</text>
</comment>
<organism evidence="7 8">
    <name type="scientific">Streptomyces durbertensis</name>
    <dbReference type="NCBI Taxonomy" id="2448886"/>
    <lineage>
        <taxon>Bacteria</taxon>
        <taxon>Bacillati</taxon>
        <taxon>Actinomycetota</taxon>
        <taxon>Actinomycetes</taxon>
        <taxon>Kitasatosporales</taxon>
        <taxon>Streptomycetaceae</taxon>
        <taxon>Streptomyces</taxon>
    </lineage>
</organism>
<evidence type="ECO:0000313" key="8">
    <source>
        <dbReference type="Proteomes" id="UP000766698"/>
    </source>
</evidence>
<comment type="caution">
    <text evidence="7">The sequence shown here is derived from an EMBL/GenBank/DDBJ whole genome shotgun (WGS) entry which is preliminary data.</text>
</comment>
<name>A0ABR6EJY8_9ACTN</name>
<keyword evidence="5" id="KW-0804">Transcription</keyword>
<keyword evidence="7" id="KW-0032">Aminotransferase</keyword>
<keyword evidence="8" id="KW-1185">Reference proteome</keyword>
<gene>
    <name evidence="7" type="ORF">GL263_19090</name>
</gene>
<dbReference type="Gene3D" id="3.40.640.10">
    <property type="entry name" value="Type I PLP-dependent aspartate aminotransferase-like (Major domain)"/>
    <property type="match status" value="1"/>
</dbReference>
<dbReference type="EMBL" id="WMLF01000318">
    <property type="protein sequence ID" value="MBB1245649.1"/>
    <property type="molecule type" value="Genomic_DNA"/>
</dbReference>
<dbReference type="PROSITE" id="PS50949">
    <property type="entry name" value="HTH_GNTR"/>
    <property type="match status" value="1"/>
</dbReference>
<dbReference type="GO" id="GO:0008483">
    <property type="term" value="F:transaminase activity"/>
    <property type="evidence" value="ECO:0007669"/>
    <property type="project" value="UniProtKB-KW"/>
</dbReference>
<evidence type="ECO:0000313" key="7">
    <source>
        <dbReference type="EMBL" id="MBB1245649.1"/>
    </source>
</evidence>
<dbReference type="InterPro" id="IPR051446">
    <property type="entry name" value="HTH_trans_reg/aminotransferase"/>
</dbReference>
<keyword evidence="2" id="KW-0663">Pyridoxal phosphate</keyword>
<dbReference type="Pfam" id="PF00155">
    <property type="entry name" value="Aminotran_1_2"/>
    <property type="match status" value="1"/>
</dbReference>
<dbReference type="PANTHER" id="PTHR46577:SF1">
    <property type="entry name" value="HTH-TYPE TRANSCRIPTIONAL REGULATORY PROTEIN GABR"/>
    <property type="match status" value="1"/>
</dbReference>
<protein>
    <submittedName>
        <fullName evidence="7">PLP-dependent aminotransferase family protein</fullName>
    </submittedName>
</protein>
<dbReference type="Proteomes" id="UP000766698">
    <property type="component" value="Unassembled WGS sequence"/>
</dbReference>
<dbReference type="CDD" id="cd07377">
    <property type="entry name" value="WHTH_GntR"/>
    <property type="match status" value="1"/>
</dbReference>
<dbReference type="SMART" id="SM00345">
    <property type="entry name" value="HTH_GNTR"/>
    <property type="match status" value="1"/>
</dbReference>
<dbReference type="InterPro" id="IPR004839">
    <property type="entry name" value="Aminotransferase_I/II_large"/>
</dbReference>
<dbReference type="InterPro" id="IPR036390">
    <property type="entry name" value="WH_DNA-bd_sf"/>
</dbReference>
<accession>A0ABR6EJY8</accession>
<dbReference type="RefSeq" id="WP_182856950.1">
    <property type="nucleotide sequence ID" value="NZ_WMLF01000318.1"/>
</dbReference>
<keyword evidence="4" id="KW-0238">DNA-binding</keyword>
<keyword evidence="3" id="KW-0805">Transcription regulation</keyword>
<dbReference type="InterPro" id="IPR015424">
    <property type="entry name" value="PyrdxlP-dep_Trfase"/>
</dbReference>
<evidence type="ECO:0000256" key="1">
    <source>
        <dbReference type="ARBA" id="ARBA00005384"/>
    </source>
</evidence>
<evidence type="ECO:0000259" key="6">
    <source>
        <dbReference type="PROSITE" id="PS50949"/>
    </source>
</evidence>
<evidence type="ECO:0000256" key="2">
    <source>
        <dbReference type="ARBA" id="ARBA00022898"/>
    </source>
</evidence>
<feature type="domain" description="HTH gntR-type" evidence="6">
    <location>
        <begin position="27"/>
        <end position="95"/>
    </location>
</feature>
<dbReference type="PRINTS" id="PR00035">
    <property type="entry name" value="HTHGNTR"/>
</dbReference>
<evidence type="ECO:0000256" key="5">
    <source>
        <dbReference type="ARBA" id="ARBA00023163"/>
    </source>
</evidence>
<sequence length="493" mass="52285">MTGTWAIPPPDRAPVGSDLHLELDRPGGVRRSLTDSLREAVRGGRLAPGTRLPSSRSLAADLGVARNTVAEAYADLVAEGWLVARQGSGTRVAERVAPATGLRPVAAVRGGRPRRPVAPVHDLLSGRPDVSAFPRRAWLASTRRALATAPAAAFGLGDALGRPELREALAGYLARARGVRAAPEQVVVCAGFGEVMDLLGRLLAGTGTLAVEGYGLWLHRDALGAAGCDVRPLTVDEGGARVEELDGREDVGAVLLTPAHQYPLGVALRADRRAAVLDWARATGGLVLEDDYDGEFRYDRQRVGSLQGLDPDRVVYLGTASKSLAPGLRLAWMVVPERLVGAVRELRVISRSSSLDQLVLADFLDTGGYDRHVRAMRLRYRRRRDRLTALLAEHAPHLEVRGINAGLHAVLALPAGTERAVLRAAARGGLALEGLERFRYPGHPAGAGGAPADAVVVGYAAPPDHGYAAALAALLDVLPGPEEAEVTAWGRWR</sequence>
<evidence type="ECO:0000256" key="4">
    <source>
        <dbReference type="ARBA" id="ARBA00023125"/>
    </source>
</evidence>
<dbReference type="InterPro" id="IPR000524">
    <property type="entry name" value="Tscrpt_reg_HTH_GntR"/>
</dbReference>